<dbReference type="RefSeq" id="WP_177076762.1">
    <property type="nucleotide sequence ID" value="NZ_JACARG010000014.1"/>
</dbReference>
<feature type="domain" description="DUF4935" evidence="1">
    <location>
        <begin position="16"/>
        <end position="182"/>
    </location>
</feature>
<sequence length="367" mass="42060">MIEEAEKGFTLRSRVLFIDASIYHSNNFQFLTKDLESLTRLLAAGQVTLLLTSITVAEVKRHLREQAKEAASAAQSFQQKGKVLRNIPIFEKSIMFDGVNASEIENQLVEGFYRFLSSENVEILSVDIASADQVFENYFNVRPPFSVKKPNEFRDSFVLETLKVYAIDNNVRIHILSLDKDMEDFCKESPQLIWSNKLGEVVNAVMHSARTLPAAFADQAYSVIKADVFGMVQEFLDEQRFGILDEVENGVQSFSVSIENLRSVNQRVFAADHTFAKYGVDFDIDIIVEYYQLEPVNPMVGLPRDYVDTYKFKKRFVKTVEVALALGFYEGDLESVEIEDWDVHLPNGDILWDYECEETHRTKAFEF</sequence>
<protein>
    <submittedName>
        <fullName evidence="2">DUF4935 domain-containing protein</fullName>
    </submittedName>
</protein>
<dbReference type="Proteomes" id="UP000531950">
    <property type="component" value="Unassembled WGS sequence"/>
</dbReference>
<comment type="caution">
    <text evidence="2">The sequence shown here is derived from an EMBL/GenBank/DDBJ whole genome shotgun (WGS) entry which is preliminary data.</text>
</comment>
<name>A0A7Y8EDT3_9PSED</name>
<proteinExistence type="predicted"/>
<gene>
    <name evidence="2" type="ORF">HX822_07495</name>
</gene>
<dbReference type="InterPro" id="IPR032557">
    <property type="entry name" value="DUF4935"/>
</dbReference>
<dbReference type="Pfam" id="PF16289">
    <property type="entry name" value="PIN_12"/>
    <property type="match status" value="1"/>
</dbReference>
<reference evidence="2 3" key="1">
    <citation type="submission" date="2020-04" db="EMBL/GenBank/DDBJ databases">
        <title>Molecular characterization of pseudomonads from Agaricus bisporus reveal novel blotch 2 pathogens in Western Europe.</title>
        <authorList>
            <person name="Taparia T."/>
            <person name="Krijger M."/>
            <person name="Haynes E."/>
            <person name="Elpinstone J.G."/>
            <person name="Noble R."/>
            <person name="Van Der Wolf J."/>
        </authorList>
    </citation>
    <scope>NUCLEOTIDE SEQUENCE [LARGE SCALE GENOMIC DNA]</scope>
    <source>
        <strain evidence="2 3">IPO3782</strain>
    </source>
</reference>
<evidence type="ECO:0000313" key="2">
    <source>
        <dbReference type="EMBL" id="NWE12779.1"/>
    </source>
</evidence>
<dbReference type="AlphaFoldDB" id="A0A7Y8EDT3"/>
<dbReference type="EMBL" id="JACARG010000014">
    <property type="protein sequence ID" value="NWE12779.1"/>
    <property type="molecule type" value="Genomic_DNA"/>
</dbReference>
<evidence type="ECO:0000313" key="3">
    <source>
        <dbReference type="Proteomes" id="UP000531950"/>
    </source>
</evidence>
<accession>A0A7Y8EDT3</accession>
<evidence type="ECO:0000259" key="1">
    <source>
        <dbReference type="Pfam" id="PF16289"/>
    </source>
</evidence>
<organism evidence="2 3">
    <name type="scientific">Pseudomonas yamanorum</name>
    <dbReference type="NCBI Taxonomy" id="515393"/>
    <lineage>
        <taxon>Bacteria</taxon>
        <taxon>Pseudomonadati</taxon>
        <taxon>Pseudomonadota</taxon>
        <taxon>Gammaproteobacteria</taxon>
        <taxon>Pseudomonadales</taxon>
        <taxon>Pseudomonadaceae</taxon>
        <taxon>Pseudomonas</taxon>
    </lineage>
</organism>